<proteinExistence type="predicted"/>
<gene>
    <name evidence="1" type="ORF">Ptr86124_007785</name>
</gene>
<evidence type="ECO:0000313" key="1">
    <source>
        <dbReference type="EMBL" id="KAI1513883.1"/>
    </source>
</evidence>
<name>A0A922T020_9PLEO</name>
<accession>A0A922T020</accession>
<dbReference type="Proteomes" id="UP000249757">
    <property type="component" value="Unassembled WGS sequence"/>
</dbReference>
<evidence type="ECO:0000313" key="2">
    <source>
        <dbReference type="Proteomes" id="UP000249757"/>
    </source>
</evidence>
<sequence length="50" mass="5744">MAIREGYERGDLTDIRWINRRDNLADVITKAAANTSIEQLINTNELELQV</sequence>
<keyword evidence="2" id="KW-1185">Reference proteome</keyword>
<dbReference type="EMBL" id="NRDI02000009">
    <property type="protein sequence ID" value="KAI1513883.1"/>
    <property type="molecule type" value="Genomic_DNA"/>
</dbReference>
<dbReference type="AlphaFoldDB" id="A0A922T020"/>
<comment type="caution">
    <text evidence="1">The sequence shown here is derived from an EMBL/GenBank/DDBJ whole genome shotgun (WGS) entry which is preliminary data.</text>
</comment>
<reference evidence="2" key="1">
    <citation type="journal article" date="2022" name="Microb. Genom.">
        <title>A global pangenome for the wheat fungal pathogen Pyrenophora tritici-repentis and prediction of effector protein structural homology.</title>
        <authorList>
            <person name="Moolhuijzen P.M."/>
            <person name="See P.T."/>
            <person name="Shi G."/>
            <person name="Powell H.R."/>
            <person name="Cockram J."/>
            <person name="Jorgensen L.N."/>
            <person name="Benslimane H."/>
            <person name="Strelkov S.E."/>
            <person name="Turner J."/>
            <person name="Liu Z."/>
            <person name="Moffat C.S."/>
        </authorList>
    </citation>
    <scope>NUCLEOTIDE SEQUENCE [LARGE SCALE GENOMIC DNA]</scope>
</reference>
<protein>
    <submittedName>
        <fullName evidence="1">Uncharacterized protein</fullName>
    </submittedName>
</protein>
<organism evidence="1 2">
    <name type="scientific">Pyrenophora tritici-repentis</name>
    <dbReference type="NCBI Taxonomy" id="45151"/>
    <lineage>
        <taxon>Eukaryota</taxon>
        <taxon>Fungi</taxon>
        <taxon>Dikarya</taxon>
        <taxon>Ascomycota</taxon>
        <taxon>Pezizomycotina</taxon>
        <taxon>Dothideomycetes</taxon>
        <taxon>Pleosporomycetidae</taxon>
        <taxon>Pleosporales</taxon>
        <taxon>Pleosporineae</taxon>
        <taxon>Pleosporaceae</taxon>
        <taxon>Pyrenophora</taxon>
    </lineage>
</organism>